<sequence length="217" mass="22826">MSGKTLSNGTLGLRFMQRAKLAQQADADKAAVKDESQWEIASAGREAYASSEVTYEASYLPFLFPTAGGGASAEVKGRRRFAAGGQETPFHEGTSQPPEPALPADDKPREWSKSKRPATISGSGTVSRLQKDTKANGNNARTAKAVIHETAAVGTDLRAARAAPNVFLKPSGVDEPAAPPKPDVGALSQGAKRTLDSGGDGAGRPAEKKRRKKRKDV</sequence>
<evidence type="ECO:0000313" key="3">
    <source>
        <dbReference type="Proteomes" id="UP000305948"/>
    </source>
</evidence>
<dbReference type="EMBL" id="ML213520">
    <property type="protein sequence ID" value="TFK48208.1"/>
    <property type="molecule type" value="Genomic_DNA"/>
</dbReference>
<evidence type="ECO:0000256" key="1">
    <source>
        <dbReference type="SAM" id="MobiDB-lite"/>
    </source>
</evidence>
<evidence type="ECO:0000313" key="2">
    <source>
        <dbReference type="EMBL" id="TFK48208.1"/>
    </source>
</evidence>
<feature type="compositionally biased region" description="Basic and acidic residues" evidence="1">
    <location>
        <begin position="104"/>
        <end position="113"/>
    </location>
</feature>
<dbReference type="AlphaFoldDB" id="A0A5C3MWS2"/>
<name>A0A5C3MWS2_9AGAM</name>
<organism evidence="2 3">
    <name type="scientific">Heliocybe sulcata</name>
    <dbReference type="NCBI Taxonomy" id="5364"/>
    <lineage>
        <taxon>Eukaryota</taxon>
        <taxon>Fungi</taxon>
        <taxon>Dikarya</taxon>
        <taxon>Basidiomycota</taxon>
        <taxon>Agaricomycotina</taxon>
        <taxon>Agaricomycetes</taxon>
        <taxon>Gloeophyllales</taxon>
        <taxon>Gloeophyllaceae</taxon>
        <taxon>Heliocybe</taxon>
    </lineage>
</organism>
<dbReference type="OrthoDB" id="3251271at2759"/>
<reference evidence="2 3" key="1">
    <citation type="journal article" date="2019" name="Nat. Ecol. Evol.">
        <title>Megaphylogeny resolves global patterns of mushroom evolution.</title>
        <authorList>
            <person name="Varga T."/>
            <person name="Krizsan K."/>
            <person name="Foldi C."/>
            <person name="Dima B."/>
            <person name="Sanchez-Garcia M."/>
            <person name="Sanchez-Ramirez S."/>
            <person name="Szollosi G.J."/>
            <person name="Szarkandi J.G."/>
            <person name="Papp V."/>
            <person name="Albert L."/>
            <person name="Andreopoulos W."/>
            <person name="Angelini C."/>
            <person name="Antonin V."/>
            <person name="Barry K.W."/>
            <person name="Bougher N.L."/>
            <person name="Buchanan P."/>
            <person name="Buyck B."/>
            <person name="Bense V."/>
            <person name="Catcheside P."/>
            <person name="Chovatia M."/>
            <person name="Cooper J."/>
            <person name="Damon W."/>
            <person name="Desjardin D."/>
            <person name="Finy P."/>
            <person name="Geml J."/>
            <person name="Haridas S."/>
            <person name="Hughes K."/>
            <person name="Justo A."/>
            <person name="Karasinski D."/>
            <person name="Kautmanova I."/>
            <person name="Kiss B."/>
            <person name="Kocsube S."/>
            <person name="Kotiranta H."/>
            <person name="LaButti K.M."/>
            <person name="Lechner B.E."/>
            <person name="Liimatainen K."/>
            <person name="Lipzen A."/>
            <person name="Lukacs Z."/>
            <person name="Mihaltcheva S."/>
            <person name="Morgado L.N."/>
            <person name="Niskanen T."/>
            <person name="Noordeloos M.E."/>
            <person name="Ohm R.A."/>
            <person name="Ortiz-Santana B."/>
            <person name="Ovrebo C."/>
            <person name="Racz N."/>
            <person name="Riley R."/>
            <person name="Savchenko A."/>
            <person name="Shiryaev A."/>
            <person name="Soop K."/>
            <person name="Spirin V."/>
            <person name="Szebenyi C."/>
            <person name="Tomsovsky M."/>
            <person name="Tulloss R.E."/>
            <person name="Uehling J."/>
            <person name="Grigoriev I.V."/>
            <person name="Vagvolgyi C."/>
            <person name="Papp T."/>
            <person name="Martin F.M."/>
            <person name="Miettinen O."/>
            <person name="Hibbett D.S."/>
            <person name="Nagy L.G."/>
        </authorList>
    </citation>
    <scope>NUCLEOTIDE SEQUENCE [LARGE SCALE GENOMIC DNA]</scope>
    <source>
        <strain evidence="2 3">OMC1185</strain>
    </source>
</reference>
<gene>
    <name evidence="2" type="ORF">OE88DRAFT_1810517</name>
</gene>
<feature type="region of interest" description="Disordered" evidence="1">
    <location>
        <begin position="80"/>
        <end position="144"/>
    </location>
</feature>
<feature type="compositionally biased region" description="Basic residues" evidence="1">
    <location>
        <begin position="207"/>
        <end position="217"/>
    </location>
</feature>
<protein>
    <submittedName>
        <fullName evidence="2">Uncharacterized protein</fullName>
    </submittedName>
</protein>
<keyword evidence="3" id="KW-1185">Reference proteome</keyword>
<feature type="region of interest" description="Disordered" evidence="1">
    <location>
        <begin position="169"/>
        <end position="217"/>
    </location>
</feature>
<proteinExistence type="predicted"/>
<accession>A0A5C3MWS2</accession>
<dbReference type="Proteomes" id="UP000305948">
    <property type="component" value="Unassembled WGS sequence"/>
</dbReference>